<keyword evidence="2" id="KW-1185">Reference proteome</keyword>
<dbReference type="EMBL" id="JAHRIO010050248">
    <property type="protein sequence ID" value="MEQ2174243.1"/>
    <property type="molecule type" value="Genomic_DNA"/>
</dbReference>
<proteinExistence type="predicted"/>
<accession>A0ABV0NS59</accession>
<dbReference type="Proteomes" id="UP001476798">
    <property type="component" value="Unassembled WGS sequence"/>
</dbReference>
<organism evidence="1 2">
    <name type="scientific">Goodea atripinnis</name>
    <dbReference type="NCBI Taxonomy" id="208336"/>
    <lineage>
        <taxon>Eukaryota</taxon>
        <taxon>Metazoa</taxon>
        <taxon>Chordata</taxon>
        <taxon>Craniata</taxon>
        <taxon>Vertebrata</taxon>
        <taxon>Euteleostomi</taxon>
        <taxon>Actinopterygii</taxon>
        <taxon>Neopterygii</taxon>
        <taxon>Teleostei</taxon>
        <taxon>Neoteleostei</taxon>
        <taxon>Acanthomorphata</taxon>
        <taxon>Ovalentaria</taxon>
        <taxon>Atherinomorphae</taxon>
        <taxon>Cyprinodontiformes</taxon>
        <taxon>Goodeidae</taxon>
        <taxon>Goodea</taxon>
    </lineage>
</organism>
<evidence type="ECO:0000313" key="2">
    <source>
        <dbReference type="Proteomes" id="UP001476798"/>
    </source>
</evidence>
<comment type="caution">
    <text evidence="1">The sequence shown here is derived from an EMBL/GenBank/DDBJ whole genome shotgun (WGS) entry which is preliminary data.</text>
</comment>
<gene>
    <name evidence="1" type="ORF">GOODEAATRI_005877</name>
</gene>
<sequence>MVLRPSVKEYVTERSTRTGLKRAGVGTVWLTCRGERTLSPNFKLHIRLLSWLQLLLLPKGRNGKLKRLYPARVQRHAGHPSRVGTLTRCALLAWVLSTLKHHCLTLRGARTAHRCRKRSVRGS</sequence>
<reference evidence="1 2" key="1">
    <citation type="submission" date="2021-06" db="EMBL/GenBank/DDBJ databases">
        <authorList>
            <person name="Palmer J.M."/>
        </authorList>
    </citation>
    <scope>NUCLEOTIDE SEQUENCE [LARGE SCALE GENOMIC DNA]</scope>
    <source>
        <strain evidence="1 2">GA_2019</strain>
        <tissue evidence="1">Muscle</tissue>
    </source>
</reference>
<name>A0ABV0NS59_9TELE</name>
<protein>
    <submittedName>
        <fullName evidence="1">Uncharacterized protein</fullName>
    </submittedName>
</protein>
<evidence type="ECO:0000313" key="1">
    <source>
        <dbReference type="EMBL" id="MEQ2174243.1"/>
    </source>
</evidence>